<name>A0A5E4D1G8_MARMO</name>
<dbReference type="SMART" id="SM00409">
    <property type="entry name" value="IG"/>
    <property type="match status" value="2"/>
</dbReference>
<organism evidence="21 22">
    <name type="scientific">Marmota monax</name>
    <name type="common">Woodchuck</name>
    <dbReference type="NCBI Taxonomy" id="9995"/>
    <lineage>
        <taxon>Eukaryota</taxon>
        <taxon>Metazoa</taxon>
        <taxon>Chordata</taxon>
        <taxon>Craniata</taxon>
        <taxon>Vertebrata</taxon>
        <taxon>Euteleostomi</taxon>
        <taxon>Mammalia</taxon>
        <taxon>Eutheria</taxon>
        <taxon>Euarchontoglires</taxon>
        <taxon>Glires</taxon>
        <taxon>Rodentia</taxon>
        <taxon>Sciuromorpha</taxon>
        <taxon>Sciuridae</taxon>
        <taxon>Xerinae</taxon>
        <taxon>Marmotini</taxon>
        <taxon>Marmota</taxon>
    </lineage>
</organism>
<keyword evidence="5" id="KW-1003">Cell membrane</keyword>
<dbReference type="PANTHER" id="PTHR44991">
    <property type="entry name" value="IMMUNOGLOBULIN SUPERFAMILY MEMBER 5"/>
    <property type="match status" value="1"/>
</dbReference>
<dbReference type="Proteomes" id="UP000335636">
    <property type="component" value="Unassembled WGS sequence"/>
</dbReference>
<dbReference type="InterPro" id="IPR007110">
    <property type="entry name" value="Ig-like_dom"/>
</dbReference>
<dbReference type="GO" id="GO:0016324">
    <property type="term" value="C:apical plasma membrane"/>
    <property type="evidence" value="ECO:0007669"/>
    <property type="project" value="UniProtKB-SubCell"/>
</dbReference>
<comment type="subunit">
    <text evidence="15">Interacts with MAGI1 at tight junctions, forms a tripartite complex with NPHS1. Interacts with LNX1 isoform 2 via its PDZ 2 domain, it may also interact with other isoforms containing this domain.</text>
</comment>
<dbReference type="PROSITE" id="PS50835">
    <property type="entry name" value="IG_LIKE"/>
    <property type="match status" value="2"/>
</dbReference>
<evidence type="ECO:0000256" key="15">
    <source>
        <dbReference type="ARBA" id="ARBA00062474"/>
    </source>
</evidence>
<evidence type="ECO:0000256" key="5">
    <source>
        <dbReference type="ARBA" id="ARBA00022475"/>
    </source>
</evidence>
<dbReference type="SUPFAM" id="SSF48726">
    <property type="entry name" value="Immunoglobulin"/>
    <property type="match status" value="2"/>
</dbReference>
<feature type="transmembrane region" description="Helical" evidence="19">
    <location>
        <begin position="299"/>
        <end position="325"/>
    </location>
</feature>
<evidence type="ECO:0000256" key="8">
    <source>
        <dbReference type="ARBA" id="ARBA00022949"/>
    </source>
</evidence>
<dbReference type="GO" id="GO:0098609">
    <property type="term" value="P:cell-cell adhesion"/>
    <property type="evidence" value="ECO:0007669"/>
    <property type="project" value="TreeGrafter"/>
</dbReference>
<evidence type="ECO:0000256" key="3">
    <source>
        <dbReference type="ARBA" id="ARBA00008637"/>
    </source>
</evidence>
<comment type="function">
    <text evidence="14">Provides, together with MAGI1, an adhesion machinery at tight junctions, which may regulate the permeability of kidney glomerulus and small intestinal epithelial cells. Mediates calcium-independent homophilic cell adhesion. In testis, it may function as a cell adhesion molecule rather than a tight-junction protein. It may participate in the adhesion between spermatogonia-spermatogonia, spermatogonia-Sertoli cells, and Sertoli cells-Sertoli cells.</text>
</comment>
<evidence type="ECO:0000256" key="14">
    <source>
        <dbReference type="ARBA" id="ARBA00059983"/>
    </source>
</evidence>
<comment type="similarity">
    <text evidence="3">Belongs to the immunoglobulin superfamily.</text>
</comment>
<evidence type="ECO:0000256" key="13">
    <source>
        <dbReference type="ARBA" id="ARBA00023319"/>
    </source>
</evidence>
<keyword evidence="22" id="KW-1185">Reference proteome</keyword>
<feature type="region of interest" description="Disordered" evidence="18">
    <location>
        <begin position="349"/>
        <end position="431"/>
    </location>
</feature>
<evidence type="ECO:0000256" key="1">
    <source>
        <dbReference type="ARBA" id="ARBA00004247"/>
    </source>
</evidence>
<keyword evidence="4" id="KW-0796">Tight junction</keyword>
<evidence type="ECO:0000256" key="19">
    <source>
        <dbReference type="SAM" id="Phobius"/>
    </source>
</evidence>
<feature type="compositionally biased region" description="Polar residues" evidence="18">
    <location>
        <begin position="413"/>
        <end position="431"/>
    </location>
</feature>
<reference evidence="21" key="1">
    <citation type="submission" date="2019-04" db="EMBL/GenBank/DDBJ databases">
        <authorList>
            <person name="Alioto T."/>
            <person name="Alioto T."/>
        </authorList>
    </citation>
    <scope>NUCLEOTIDE SEQUENCE [LARGE SCALE GENOMIC DNA]</scope>
</reference>
<keyword evidence="10 19" id="KW-0472">Membrane</keyword>
<gene>
    <name evidence="21" type="ORF">MONAX_5E004415</name>
</gene>
<dbReference type="AlphaFoldDB" id="A0A5E4D1G8"/>
<evidence type="ECO:0000256" key="10">
    <source>
        <dbReference type="ARBA" id="ARBA00023136"/>
    </source>
</evidence>
<dbReference type="EMBL" id="CABDUW010002592">
    <property type="protein sequence ID" value="VTJ87400.1"/>
    <property type="molecule type" value="Genomic_DNA"/>
</dbReference>
<dbReference type="Gene3D" id="2.60.40.10">
    <property type="entry name" value="Immunoglobulins"/>
    <property type="match status" value="2"/>
</dbReference>
<evidence type="ECO:0000256" key="4">
    <source>
        <dbReference type="ARBA" id="ARBA00022427"/>
    </source>
</evidence>
<dbReference type="FunFam" id="2.60.40.10:FF:001261">
    <property type="entry name" value="immunoglobulin superfamily member 5"/>
    <property type="match status" value="1"/>
</dbReference>
<evidence type="ECO:0000256" key="7">
    <source>
        <dbReference type="ARBA" id="ARBA00022737"/>
    </source>
</evidence>
<evidence type="ECO:0000256" key="12">
    <source>
        <dbReference type="ARBA" id="ARBA00023180"/>
    </source>
</evidence>
<feature type="compositionally biased region" description="Basic and acidic residues" evidence="18">
    <location>
        <begin position="349"/>
        <end position="362"/>
    </location>
</feature>
<evidence type="ECO:0000313" key="21">
    <source>
        <dbReference type="EMBL" id="VTJ87400.1"/>
    </source>
</evidence>
<evidence type="ECO:0000256" key="6">
    <source>
        <dbReference type="ARBA" id="ARBA00022692"/>
    </source>
</evidence>
<accession>A0A5E4D1G8</accession>
<keyword evidence="11" id="KW-1015">Disulfide bond</keyword>
<feature type="domain" description="Ig-like" evidence="20">
    <location>
        <begin position="81"/>
        <end position="181"/>
    </location>
</feature>
<evidence type="ECO:0000256" key="18">
    <source>
        <dbReference type="SAM" id="MobiDB-lite"/>
    </source>
</evidence>
<dbReference type="InterPro" id="IPR003599">
    <property type="entry name" value="Ig_sub"/>
</dbReference>
<comment type="caution">
    <text evidence="21">The sequence shown here is derived from an EMBL/GenBank/DDBJ whole genome shotgun (WGS) entry which is preliminary data.</text>
</comment>
<feature type="domain" description="Ig-like" evidence="20">
    <location>
        <begin position="200"/>
        <end position="278"/>
    </location>
</feature>
<dbReference type="InterPro" id="IPR013783">
    <property type="entry name" value="Ig-like_fold"/>
</dbReference>
<dbReference type="GO" id="GO:0005923">
    <property type="term" value="C:bicellular tight junction"/>
    <property type="evidence" value="ECO:0007669"/>
    <property type="project" value="UniProtKB-SubCell"/>
</dbReference>
<evidence type="ECO:0000256" key="9">
    <source>
        <dbReference type="ARBA" id="ARBA00022989"/>
    </source>
</evidence>
<comment type="subcellular location">
    <subcellularLocation>
        <location evidence="1">Apical cell membrane</location>
        <topology evidence="1">Single-pass type I membrane protein</topology>
    </subcellularLocation>
    <subcellularLocation>
        <location evidence="2">Cell junction</location>
        <location evidence="2">Tight junction</location>
    </subcellularLocation>
</comment>
<keyword evidence="8" id="KW-0965">Cell junction</keyword>
<dbReference type="FunFam" id="2.60.40.10:FF:001503">
    <property type="entry name" value="Immunoglobulin superfamily member 5"/>
    <property type="match status" value="1"/>
</dbReference>
<evidence type="ECO:0000256" key="17">
    <source>
        <dbReference type="ARBA" id="ARBA00077916"/>
    </source>
</evidence>
<keyword evidence="12" id="KW-0325">Glycoprotein</keyword>
<keyword evidence="13" id="KW-0393">Immunoglobulin domain</keyword>
<evidence type="ECO:0000259" key="20">
    <source>
        <dbReference type="PROSITE" id="PS50835"/>
    </source>
</evidence>
<evidence type="ECO:0000256" key="16">
    <source>
        <dbReference type="ARBA" id="ARBA00067287"/>
    </source>
</evidence>
<dbReference type="GO" id="GO:0009986">
    <property type="term" value="C:cell surface"/>
    <property type="evidence" value="ECO:0007669"/>
    <property type="project" value="TreeGrafter"/>
</dbReference>
<evidence type="ECO:0000256" key="2">
    <source>
        <dbReference type="ARBA" id="ARBA00004435"/>
    </source>
</evidence>
<protein>
    <recommendedName>
        <fullName evidence="16">Immunoglobulin superfamily member 5</fullName>
    </recommendedName>
    <alternativeName>
        <fullName evidence="17">Junctional adhesion molecule 4</fullName>
    </alternativeName>
</protein>
<proteinExistence type="inferred from homology"/>
<evidence type="ECO:0000313" key="22">
    <source>
        <dbReference type="Proteomes" id="UP000335636"/>
    </source>
</evidence>
<dbReference type="PANTHER" id="PTHR44991:SF1">
    <property type="entry name" value="IMMUNOGLOBULIN SUPERFAMILY MEMBER 5"/>
    <property type="match status" value="1"/>
</dbReference>
<sequence>MEAQLVRRNRSSVAARGSAPAPCGEASSLEPLGKEPSWQPEGEASWPSLHGYSGEEEHAEMEGGWKEVLAVLVVLAGLAAPGSGYQIIEGPHNATVLEGSEARFNCTVSPGWKLIMWALQGTVVLSVTPREPIITNDRFTSESYEDVDGNFISEMIIHNAQLSDSGWVKCSLQNSDREGLAFLAVQVMGALYIPNDSIVVTEDEPCTVTCRALGWSPLPNISWEVAVPVSQSSYYSFLEPGEPRSTVSVLALTPQGNGTLTCVANLRSVQAHKAVAVNLTVVQSPSDNTEKSGASLPTWAIALLAVLCVSVFILIVVLIIVFCCCCSSRRKKKESVYQIKIRNFEKDNTKKGTSETKLKNENENYAFSSDELRTTQTAPLPPKSKEASAQRQPSSSPPPQEPRKQQPGPASRPQVSFNIASPQKVRSATLV</sequence>
<evidence type="ECO:0000256" key="11">
    <source>
        <dbReference type="ARBA" id="ARBA00023157"/>
    </source>
</evidence>
<keyword evidence="9 19" id="KW-1133">Transmembrane helix</keyword>
<feature type="region of interest" description="Disordered" evidence="18">
    <location>
        <begin position="1"/>
        <end position="57"/>
    </location>
</feature>
<dbReference type="InterPro" id="IPR036179">
    <property type="entry name" value="Ig-like_dom_sf"/>
</dbReference>
<keyword evidence="7" id="KW-0677">Repeat</keyword>
<keyword evidence="6 19" id="KW-0812">Transmembrane</keyword>